<accession>A0A218WWW6</accession>
<dbReference type="Proteomes" id="UP000197138">
    <property type="component" value="Unassembled WGS sequence"/>
</dbReference>
<keyword evidence="1" id="KW-0732">Signal</keyword>
<dbReference type="EMBL" id="MTKT01003039">
    <property type="protein sequence ID" value="OWM76711.1"/>
    <property type="molecule type" value="Genomic_DNA"/>
</dbReference>
<evidence type="ECO:0000313" key="3">
    <source>
        <dbReference type="Proteomes" id="UP000197138"/>
    </source>
</evidence>
<name>A0A218WWW6_PUNGR</name>
<comment type="caution">
    <text evidence="2">The sequence shown here is derived from an EMBL/GenBank/DDBJ whole genome shotgun (WGS) entry which is preliminary data.</text>
</comment>
<organism evidence="2 3">
    <name type="scientific">Punica granatum</name>
    <name type="common">Pomegranate</name>
    <dbReference type="NCBI Taxonomy" id="22663"/>
    <lineage>
        <taxon>Eukaryota</taxon>
        <taxon>Viridiplantae</taxon>
        <taxon>Streptophyta</taxon>
        <taxon>Embryophyta</taxon>
        <taxon>Tracheophyta</taxon>
        <taxon>Spermatophyta</taxon>
        <taxon>Magnoliopsida</taxon>
        <taxon>eudicotyledons</taxon>
        <taxon>Gunneridae</taxon>
        <taxon>Pentapetalae</taxon>
        <taxon>rosids</taxon>
        <taxon>malvids</taxon>
        <taxon>Myrtales</taxon>
        <taxon>Lythraceae</taxon>
        <taxon>Punica</taxon>
    </lineage>
</organism>
<protein>
    <submittedName>
        <fullName evidence="2">Uncharacterized protein</fullName>
    </submittedName>
</protein>
<feature type="signal peptide" evidence="1">
    <location>
        <begin position="1"/>
        <end position="18"/>
    </location>
</feature>
<gene>
    <name evidence="2" type="ORF">CDL15_Pgr003913</name>
</gene>
<reference evidence="3" key="1">
    <citation type="journal article" date="2017" name="Plant J.">
        <title>The pomegranate (Punica granatum L.) genome and the genomics of punicalagin biosynthesis.</title>
        <authorList>
            <person name="Qin G."/>
            <person name="Xu C."/>
            <person name="Ming R."/>
            <person name="Tang H."/>
            <person name="Guyot R."/>
            <person name="Kramer E.M."/>
            <person name="Hu Y."/>
            <person name="Yi X."/>
            <person name="Qi Y."/>
            <person name="Xu X."/>
            <person name="Gao Z."/>
            <person name="Pan H."/>
            <person name="Jian J."/>
            <person name="Tian Y."/>
            <person name="Yue Z."/>
            <person name="Xu Y."/>
        </authorList>
    </citation>
    <scope>NUCLEOTIDE SEQUENCE [LARGE SCALE GENOMIC DNA]</scope>
    <source>
        <strain evidence="3">cv. Dabenzi</strain>
    </source>
</reference>
<proteinExistence type="predicted"/>
<feature type="chain" id="PRO_5011990474" evidence="1">
    <location>
        <begin position="19"/>
        <end position="66"/>
    </location>
</feature>
<evidence type="ECO:0000256" key="1">
    <source>
        <dbReference type="SAM" id="SignalP"/>
    </source>
</evidence>
<sequence>MWMHSVVLLASGRKPFVAQLVALAAQLGESWRLMFGALADLDSWEPQQLLEELETLAPLSSAQVYS</sequence>
<evidence type="ECO:0000313" key="2">
    <source>
        <dbReference type="EMBL" id="OWM76711.1"/>
    </source>
</evidence>
<dbReference type="AlphaFoldDB" id="A0A218WWW6"/>